<organism evidence="2 3">
    <name type="scientific">Crassostrea virginica</name>
    <name type="common">Eastern oyster</name>
    <dbReference type="NCBI Taxonomy" id="6565"/>
    <lineage>
        <taxon>Eukaryota</taxon>
        <taxon>Metazoa</taxon>
        <taxon>Spiralia</taxon>
        <taxon>Lophotrochozoa</taxon>
        <taxon>Mollusca</taxon>
        <taxon>Bivalvia</taxon>
        <taxon>Autobranchia</taxon>
        <taxon>Pteriomorphia</taxon>
        <taxon>Ostreida</taxon>
        <taxon>Ostreoidea</taxon>
        <taxon>Ostreidae</taxon>
        <taxon>Crassostrea</taxon>
    </lineage>
</organism>
<reference evidence="3" key="1">
    <citation type="submission" date="2025-08" db="UniProtKB">
        <authorList>
            <consortium name="RefSeq"/>
        </authorList>
    </citation>
    <scope>IDENTIFICATION</scope>
    <source>
        <tissue evidence="3">Whole sample</tissue>
    </source>
</reference>
<dbReference type="KEGG" id="cvn:111100761"/>
<keyword evidence="2" id="KW-1185">Reference proteome</keyword>
<dbReference type="Proteomes" id="UP000694844">
    <property type="component" value="Chromosome 6"/>
</dbReference>
<proteinExistence type="predicted"/>
<dbReference type="RefSeq" id="XP_022288561.1">
    <property type="nucleotide sequence ID" value="XM_022432853.1"/>
</dbReference>
<accession>A0A8B8AAQ8</accession>
<sequence>MSGTKLGQFEGHMAEIMWRAEVKSNRYEGFFSLIKSVYPLNAAPQYHYTTPLFDTWTGIPNNDLGDWDIRPGNTDAESESDIMSTPGTSNSPSSSPAVFLESENSIPPNLTASDNTIRKRKEAEDQEYSFDFLQDSDMDKTLTADASSTITNETVCNPGPSSIMSSHVTIRKKEKDGQLAQLHPL</sequence>
<dbReference type="AlphaFoldDB" id="A0A8B8AAQ8"/>
<name>A0A8B8AAQ8_CRAVI</name>
<dbReference type="OrthoDB" id="6158464at2759"/>
<evidence type="ECO:0000256" key="1">
    <source>
        <dbReference type="SAM" id="MobiDB-lite"/>
    </source>
</evidence>
<gene>
    <name evidence="3" type="primary">LOC111100761</name>
</gene>
<feature type="region of interest" description="Disordered" evidence="1">
    <location>
        <begin position="68"/>
        <end position="106"/>
    </location>
</feature>
<dbReference type="GeneID" id="111100761"/>
<protein>
    <submittedName>
        <fullName evidence="3">Uncharacterized protein LOC111100761</fullName>
    </submittedName>
</protein>
<evidence type="ECO:0000313" key="3">
    <source>
        <dbReference type="RefSeq" id="XP_022288561.1"/>
    </source>
</evidence>
<evidence type="ECO:0000313" key="2">
    <source>
        <dbReference type="Proteomes" id="UP000694844"/>
    </source>
</evidence>
<feature type="compositionally biased region" description="Low complexity" evidence="1">
    <location>
        <begin position="84"/>
        <end position="96"/>
    </location>
</feature>